<keyword evidence="3" id="KW-1185">Reference proteome</keyword>
<gene>
    <name evidence="2" type="ORF">INF28_06090</name>
</gene>
<evidence type="ECO:0000313" key="3">
    <source>
        <dbReference type="Proteomes" id="UP000806542"/>
    </source>
</evidence>
<reference evidence="2" key="1">
    <citation type="submission" date="2020-10" db="EMBL/GenBank/DDBJ databases">
        <title>ChiBAC.</title>
        <authorList>
            <person name="Zenner C."/>
            <person name="Hitch T.C.A."/>
            <person name="Clavel T."/>
        </authorList>
    </citation>
    <scope>NUCLEOTIDE SEQUENCE</scope>
    <source>
        <strain evidence="2">DSM 107454</strain>
    </source>
</reference>
<protein>
    <submittedName>
        <fullName evidence="2">Insulinase family protein</fullName>
    </submittedName>
</protein>
<dbReference type="AlphaFoldDB" id="A0A9D5RBH5"/>
<sequence length="425" mass="47398">MQTRPVCSGVDLRILENSKFKTNSLSVYFHIPLQRETVTMAALLPSVLKRGSEKYPKLRDMARHLADMYSASLGAGVRMKGDGEVLYFTIEYIADAYIGENLTRQAADFLQEFIFSPLVKDGGFLSEYVESEKNNLKNAILGLINDKKEYADVKCREAMFGGDGYGMFEAGYVEDLDGITPERLYGFYREVLENAKVDIFMGGTVNAQTSDEVFTAFQSRLSPRSGGYIHTQAAVSKKAEPQVITEEIPAAQSKLAMGLCCGVPAASEEYYALMLGSCIFGGSPFSKLFNNVREKLSLAYYAACRTDRMKSVMMISSGIETKNYQAAYDEIMVQLEKMRKGEIEPEEMEAARKYLETGLNAMQDSMRAMEDYYLSQAIMGTEQSLTELLECLKKVTKEQISAVMQKTALDTVYFLKGMPSGGKEE</sequence>
<dbReference type="PANTHER" id="PTHR11851:SF186">
    <property type="entry name" value="INACTIVE METALLOPROTEASE YMFF-RELATED"/>
    <property type="match status" value="1"/>
</dbReference>
<dbReference type="Pfam" id="PF05193">
    <property type="entry name" value="Peptidase_M16_C"/>
    <property type="match status" value="1"/>
</dbReference>
<dbReference type="EMBL" id="JADCKB010000010">
    <property type="protein sequence ID" value="MBE5040033.1"/>
    <property type="molecule type" value="Genomic_DNA"/>
</dbReference>
<evidence type="ECO:0000313" key="2">
    <source>
        <dbReference type="EMBL" id="MBE5040033.1"/>
    </source>
</evidence>
<dbReference type="Proteomes" id="UP000806542">
    <property type="component" value="Unassembled WGS sequence"/>
</dbReference>
<dbReference type="InterPro" id="IPR007863">
    <property type="entry name" value="Peptidase_M16_C"/>
</dbReference>
<proteinExistence type="predicted"/>
<dbReference type="Gene3D" id="3.30.830.10">
    <property type="entry name" value="Metalloenzyme, LuxS/M16 peptidase-like"/>
    <property type="match status" value="2"/>
</dbReference>
<dbReference type="PANTHER" id="PTHR11851">
    <property type="entry name" value="METALLOPROTEASE"/>
    <property type="match status" value="1"/>
</dbReference>
<dbReference type="GO" id="GO:0046872">
    <property type="term" value="F:metal ion binding"/>
    <property type="evidence" value="ECO:0007669"/>
    <property type="project" value="InterPro"/>
</dbReference>
<dbReference type="NCBIfam" id="NF047422">
    <property type="entry name" value="YfmF_fam"/>
    <property type="match status" value="1"/>
</dbReference>
<dbReference type="RefSeq" id="WP_226392582.1">
    <property type="nucleotide sequence ID" value="NZ_JADCKB010000010.1"/>
</dbReference>
<dbReference type="InterPro" id="IPR011249">
    <property type="entry name" value="Metalloenz_LuxS/M16"/>
</dbReference>
<name>A0A9D5RBH5_9FIRM</name>
<dbReference type="InterPro" id="IPR050361">
    <property type="entry name" value="MPP/UQCRC_Complex"/>
</dbReference>
<evidence type="ECO:0000259" key="1">
    <source>
        <dbReference type="Pfam" id="PF05193"/>
    </source>
</evidence>
<organism evidence="2 3">
    <name type="scientific">Ructibacterium gallinarum</name>
    <dbReference type="NCBI Taxonomy" id="2779355"/>
    <lineage>
        <taxon>Bacteria</taxon>
        <taxon>Bacillati</taxon>
        <taxon>Bacillota</taxon>
        <taxon>Clostridia</taxon>
        <taxon>Eubacteriales</taxon>
        <taxon>Oscillospiraceae</taxon>
        <taxon>Ructibacterium</taxon>
    </lineage>
</organism>
<dbReference type="SUPFAM" id="SSF63411">
    <property type="entry name" value="LuxS/MPP-like metallohydrolase"/>
    <property type="match status" value="2"/>
</dbReference>
<comment type="caution">
    <text evidence="2">The sequence shown here is derived from an EMBL/GenBank/DDBJ whole genome shotgun (WGS) entry which is preliminary data.</text>
</comment>
<feature type="domain" description="Peptidase M16 C-terminal" evidence="1">
    <location>
        <begin position="179"/>
        <end position="354"/>
    </location>
</feature>
<accession>A0A9D5RBH5</accession>